<keyword evidence="2" id="KW-0489">Methyltransferase</keyword>
<keyword evidence="3" id="KW-0808">Transferase</keyword>
<dbReference type="FunCoup" id="A0A6P6Y133">
    <property type="interactions" value="864"/>
</dbReference>
<dbReference type="PANTHER" id="PTHR13069">
    <property type="entry name" value="ALKYLATED DNA REPAIR PROTEIN ALKB HOMOLOG 8"/>
    <property type="match status" value="1"/>
</dbReference>
<dbReference type="InterPro" id="IPR037151">
    <property type="entry name" value="AlkB-like_sf"/>
</dbReference>
<dbReference type="GeneID" id="113793367"/>
<comment type="cofactor">
    <cofactor evidence="1">
        <name>Fe(2+)</name>
        <dbReference type="ChEBI" id="CHEBI:29033"/>
    </cofactor>
</comment>
<dbReference type="SUPFAM" id="SSF53335">
    <property type="entry name" value="S-adenosyl-L-methionine-dependent methyltransferases"/>
    <property type="match status" value="1"/>
</dbReference>
<dbReference type="PROSITE" id="PS51471">
    <property type="entry name" value="FE2OG_OXY"/>
    <property type="match status" value="1"/>
</dbReference>
<dbReference type="GO" id="GO:0000049">
    <property type="term" value="F:tRNA binding"/>
    <property type="evidence" value="ECO:0007669"/>
    <property type="project" value="TreeGrafter"/>
</dbReference>
<dbReference type="AlphaFoldDB" id="A0A6P6Y133"/>
<dbReference type="Gene3D" id="2.60.120.590">
    <property type="entry name" value="Alpha-ketoglutarate-dependent dioxygenase AlkB-like"/>
    <property type="match status" value="1"/>
</dbReference>
<dbReference type="Pfam" id="PF13532">
    <property type="entry name" value="2OG-FeII_Oxy_2"/>
    <property type="match status" value="1"/>
</dbReference>
<dbReference type="InterPro" id="IPR029063">
    <property type="entry name" value="SAM-dependent_MTases_sf"/>
</dbReference>
<sequence length="651" mass="76823">MNPSNYNNKIHSKQFSRIKKKEKKIVSTIVRQYFSEYLELAIDNVESDRTLLVDNRNNQIFLTTAEILKLINEKINENSILDLFEDYFLMPDKKFLFLKTANQDICHQIYRLNFDDKLKDYNFNFIIVPNKLLELAINKYQPIVDEIFNLFSEENQPNGLKIINDFLDESEESTLIGFVKVYFENATKENKISRLKNRDAIHFGYAFDYERNSIINDSTQVVNSEIPPELDYIRERFLEFIPEKPDQLTINRYVGEKGDHIPFHCDTHSMCTEWILSLSIGSSVVMSWRRRNNDDNIEKRASTILPARSLMIMQKNARYSWNHGITKTTIDLVPFYNEFSTKRKHLSLQPRYERYSFTFRKTRPKVYQCQCGECVKQQMKNENASFSISNPRKLETDYVHQTYDQIADHFSTTRYKCWPEVAFFLKSLPPGAFVLDVGCGNGRFFSVNPSIVMIGTDRSINLLRICHERNLETFLDNCLCIDQTVREQVFDAIISIAVIHHMVNEQRRVRAIHAILNLLAFDGLALIYVWAFEQKTKGTSSKYLKNNETVMNMEHENENNTVSEILSVHKNRTEFREQDILVPWTKKLTKNYDQQSELSTKFLRFYHVFKHGELENLINIVARQETRYSIRIEKSYYDQGNWCAIVRKKKL</sequence>
<dbReference type="PANTHER" id="PTHR13069:SF21">
    <property type="entry name" value="ALKYLATED DNA REPAIR PROTEIN ALKB HOMOLOG 8"/>
    <property type="match status" value="1"/>
</dbReference>
<name>A0A6P6Y133_DERPT</name>
<dbReference type="GO" id="GO:0005634">
    <property type="term" value="C:nucleus"/>
    <property type="evidence" value="ECO:0007669"/>
    <property type="project" value="TreeGrafter"/>
</dbReference>
<dbReference type="Gene3D" id="3.40.50.150">
    <property type="entry name" value="Vaccinia Virus protein VP39"/>
    <property type="match status" value="1"/>
</dbReference>
<dbReference type="OMA" id="EYEKYIM"/>
<dbReference type="GO" id="GO:0002098">
    <property type="term" value="P:tRNA wobble uridine modification"/>
    <property type="evidence" value="ECO:0007669"/>
    <property type="project" value="TreeGrafter"/>
</dbReference>
<dbReference type="Proteomes" id="UP000515146">
    <property type="component" value="Unplaced"/>
</dbReference>
<evidence type="ECO:0000256" key="2">
    <source>
        <dbReference type="ARBA" id="ARBA00022603"/>
    </source>
</evidence>
<dbReference type="InParanoid" id="A0A6P6Y133"/>
<dbReference type="SUPFAM" id="SSF51197">
    <property type="entry name" value="Clavaminate synthase-like"/>
    <property type="match status" value="1"/>
</dbReference>
<reference evidence="5" key="1">
    <citation type="submission" date="2025-08" db="UniProtKB">
        <authorList>
            <consortium name="RefSeq"/>
        </authorList>
    </citation>
    <scope>IDENTIFICATION</scope>
    <source>
        <strain evidence="5">Airmid</strain>
    </source>
</reference>
<evidence type="ECO:0000256" key="1">
    <source>
        <dbReference type="ARBA" id="ARBA00001954"/>
    </source>
</evidence>
<accession>A0A6P6Y133</accession>
<dbReference type="KEGG" id="dpte:113793367"/>
<evidence type="ECO:0000313" key="5">
    <source>
        <dbReference type="RefSeq" id="XP_027199188.1"/>
    </source>
</evidence>
<organism evidence="4 5">
    <name type="scientific">Dermatophagoides pteronyssinus</name>
    <name type="common">European house dust mite</name>
    <dbReference type="NCBI Taxonomy" id="6956"/>
    <lineage>
        <taxon>Eukaryota</taxon>
        <taxon>Metazoa</taxon>
        <taxon>Ecdysozoa</taxon>
        <taxon>Arthropoda</taxon>
        <taxon>Chelicerata</taxon>
        <taxon>Arachnida</taxon>
        <taxon>Acari</taxon>
        <taxon>Acariformes</taxon>
        <taxon>Sarcoptiformes</taxon>
        <taxon>Astigmata</taxon>
        <taxon>Psoroptidia</taxon>
        <taxon>Analgoidea</taxon>
        <taxon>Pyroglyphidae</taxon>
        <taxon>Dermatophagoidinae</taxon>
        <taxon>Dermatophagoides</taxon>
    </lineage>
</organism>
<dbReference type="GO" id="GO:0106335">
    <property type="term" value="F:tRNA (5-carboxymethyluridine(34)-5-O)-methyltransferase activity"/>
    <property type="evidence" value="ECO:0007669"/>
    <property type="project" value="TreeGrafter"/>
</dbReference>
<proteinExistence type="predicted"/>
<dbReference type="InterPro" id="IPR051422">
    <property type="entry name" value="AlkB_tRNA_MeTrf/Diox"/>
</dbReference>
<dbReference type="OrthoDB" id="271595at2759"/>
<protein>
    <submittedName>
        <fullName evidence="5">Alkylated DNA repair protein alkB homolog 8-like</fullName>
    </submittedName>
</protein>
<keyword evidence="4" id="KW-1185">Reference proteome</keyword>
<dbReference type="CDD" id="cd02440">
    <property type="entry name" value="AdoMet_MTases"/>
    <property type="match status" value="1"/>
</dbReference>
<dbReference type="GO" id="GO:0030488">
    <property type="term" value="P:tRNA methylation"/>
    <property type="evidence" value="ECO:0007669"/>
    <property type="project" value="TreeGrafter"/>
</dbReference>
<dbReference type="Pfam" id="PF13489">
    <property type="entry name" value="Methyltransf_23"/>
    <property type="match status" value="1"/>
</dbReference>
<dbReference type="RefSeq" id="XP_027199188.1">
    <property type="nucleotide sequence ID" value="XM_027343387.1"/>
</dbReference>
<gene>
    <name evidence="5" type="primary">LOC113793367</name>
</gene>
<dbReference type="InterPro" id="IPR005123">
    <property type="entry name" value="Oxoglu/Fe-dep_dioxygenase_dom"/>
</dbReference>
<dbReference type="GO" id="GO:0005737">
    <property type="term" value="C:cytoplasm"/>
    <property type="evidence" value="ECO:0007669"/>
    <property type="project" value="TreeGrafter"/>
</dbReference>
<evidence type="ECO:0000313" key="4">
    <source>
        <dbReference type="Proteomes" id="UP000515146"/>
    </source>
</evidence>
<evidence type="ECO:0000256" key="3">
    <source>
        <dbReference type="ARBA" id="ARBA00022679"/>
    </source>
</evidence>
<dbReference type="InterPro" id="IPR027450">
    <property type="entry name" value="AlkB-like"/>
</dbReference>